<comment type="caution">
    <text evidence="4">The sequence shown here is derived from an EMBL/GenBank/DDBJ whole genome shotgun (WGS) entry which is preliminary data.</text>
</comment>
<feature type="transmembrane region" description="Helical" evidence="2">
    <location>
        <begin position="12"/>
        <end position="33"/>
    </location>
</feature>
<accession>A0ABN1XNQ9</accession>
<dbReference type="GO" id="GO:0016740">
    <property type="term" value="F:transferase activity"/>
    <property type="evidence" value="ECO:0007669"/>
    <property type="project" value="UniProtKB-KW"/>
</dbReference>
<reference evidence="4 5" key="1">
    <citation type="journal article" date="2019" name="Int. J. Syst. Evol. Microbiol.">
        <title>The Global Catalogue of Microorganisms (GCM) 10K type strain sequencing project: providing services to taxonomists for standard genome sequencing and annotation.</title>
        <authorList>
            <consortium name="The Broad Institute Genomics Platform"/>
            <consortium name="The Broad Institute Genome Sequencing Center for Infectious Disease"/>
            <person name="Wu L."/>
            <person name="Ma J."/>
        </authorList>
    </citation>
    <scope>NUCLEOTIDE SEQUENCE [LARGE SCALE GENOMIC DNA]</scope>
    <source>
        <strain evidence="4 5">JCM 11896</strain>
    </source>
</reference>
<proteinExistence type="inferred from homology"/>
<evidence type="ECO:0000313" key="4">
    <source>
        <dbReference type="EMBL" id="GAA1384317.1"/>
    </source>
</evidence>
<feature type="domain" description="Bacterial sugar transferase" evidence="3">
    <location>
        <begin position="3"/>
        <end position="174"/>
    </location>
</feature>
<evidence type="ECO:0000256" key="1">
    <source>
        <dbReference type="ARBA" id="ARBA00006464"/>
    </source>
</evidence>
<sequence>MTRRAVDVVVALVILLLGLPLILLVALVVLVGLGRPVLFRQERSGRDGTTFTVLKFRTMRPPAAAAESDGARTSRLGSVLRAISVDELPQLWNILRGDMSLIGPRPTLPQQVARYGPHERGRLAVRPGVTGWAQVNGRNAISWETRIELDLWYIANRSVWLDLRIVWMTLVQMVRPSGVVGDGGVNPDYVGSRPVRDIVVPSPATEPIPLHPVERR</sequence>
<keyword evidence="2" id="KW-0812">Transmembrane</keyword>
<gene>
    <name evidence="4" type="ORF">GCM10009613_15010</name>
</gene>
<name>A0ABN1XNQ9_9PSEU</name>
<evidence type="ECO:0000313" key="5">
    <source>
        <dbReference type="Proteomes" id="UP001501414"/>
    </source>
</evidence>
<dbReference type="PANTHER" id="PTHR30576">
    <property type="entry name" value="COLANIC BIOSYNTHESIS UDP-GLUCOSE LIPID CARRIER TRANSFERASE"/>
    <property type="match status" value="1"/>
</dbReference>
<dbReference type="Proteomes" id="UP001501414">
    <property type="component" value="Unassembled WGS sequence"/>
</dbReference>
<dbReference type="EMBL" id="BAAAJK010000005">
    <property type="protein sequence ID" value="GAA1384317.1"/>
    <property type="molecule type" value="Genomic_DNA"/>
</dbReference>
<keyword evidence="4" id="KW-0808">Transferase</keyword>
<protein>
    <submittedName>
        <fullName evidence="4">Sugar transferase</fullName>
    </submittedName>
</protein>
<organism evidence="4 5">
    <name type="scientific">Pseudonocardia kongjuensis</name>
    <dbReference type="NCBI Taxonomy" id="102227"/>
    <lineage>
        <taxon>Bacteria</taxon>
        <taxon>Bacillati</taxon>
        <taxon>Actinomycetota</taxon>
        <taxon>Actinomycetes</taxon>
        <taxon>Pseudonocardiales</taxon>
        <taxon>Pseudonocardiaceae</taxon>
        <taxon>Pseudonocardia</taxon>
    </lineage>
</organism>
<keyword evidence="2" id="KW-1133">Transmembrane helix</keyword>
<dbReference type="InterPro" id="IPR003362">
    <property type="entry name" value="Bact_transf"/>
</dbReference>
<keyword evidence="2" id="KW-0472">Membrane</keyword>
<evidence type="ECO:0000256" key="2">
    <source>
        <dbReference type="SAM" id="Phobius"/>
    </source>
</evidence>
<dbReference type="PANTHER" id="PTHR30576:SF8">
    <property type="entry name" value="UNDECAPRENYL-PHOSPHATE GALACTOSE PHOSPHOTRANSFERASE"/>
    <property type="match status" value="1"/>
</dbReference>
<evidence type="ECO:0000259" key="3">
    <source>
        <dbReference type="Pfam" id="PF02397"/>
    </source>
</evidence>
<comment type="similarity">
    <text evidence="1">Belongs to the bacterial sugar transferase family.</text>
</comment>
<keyword evidence="5" id="KW-1185">Reference proteome</keyword>
<dbReference type="RefSeq" id="WP_344019779.1">
    <property type="nucleotide sequence ID" value="NZ_BAAAJK010000005.1"/>
</dbReference>
<dbReference type="Pfam" id="PF02397">
    <property type="entry name" value="Bac_transf"/>
    <property type="match status" value="1"/>
</dbReference>